<sequence>MLARLCIAATLLGASFGASLSAKRQSVTMLTTAEIDAFTQYTWFASAAYCSPMLTLAWNCGVNCNANAGFQPVASGGDGSSIQFWYVGFAPSLGEVIVAHQGTNTSSIVADLTDINIIMGTLNSTLFPGVPSSVKVHEGFRNVQEKTATTILADVRSALTAHSASKVTVVGHSLGGAISLIDAFYLSLQLPASVSVKLVSYGMPRVGNQAWASLLDASRVSITHINNREDPVPILPGMFLGFHHPAGEIHIQDSGAWDACPGDDNPSTLCIVGDVPTIFTSNPGDHDGPYNGVTISC</sequence>
<reference evidence="1" key="2">
    <citation type="journal article" date="2022" name="New Phytol.">
        <title>Evolutionary transition to the ectomycorrhizal habit in the genomes of a hyperdiverse lineage of mushroom-forming fungi.</title>
        <authorList>
            <person name="Looney B."/>
            <person name="Miyauchi S."/>
            <person name="Morin E."/>
            <person name="Drula E."/>
            <person name="Courty P.E."/>
            <person name="Kohler A."/>
            <person name="Kuo A."/>
            <person name="LaButti K."/>
            <person name="Pangilinan J."/>
            <person name="Lipzen A."/>
            <person name="Riley R."/>
            <person name="Andreopoulos W."/>
            <person name="He G."/>
            <person name="Johnson J."/>
            <person name="Nolan M."/>
            <person name="Tritt A."/>
            <person name="Barry K.W."/>
            <person name="Grigoriev I.V."/>
            <person name="Nagy L.G."/>
            <person name="Hibbett D."/>
            <person name="Henrissat B."/>
            <person name="Matheny P.B."/>
            <person name="Labbe J."/>
            <person name="Martin F.M."/>
        </authorList>
    </citation>
    <scope>NUCLEOTIDE SEQUENCE</scope>
    <source>
        <strain evidence="1">EC-137</strain>
    </source>
</reference>
<reference evidence="1" key="1">
    <citation type="submission" date="2021-02" db="EMBL/GenBank/DDBJ databases">
        <authorList>
            <consortium name="DOE Joint Genome Institute"/>
            <person name="Ahrendt S."/>
            <person name="Looney B.P."/>
            <person name="Miyauchi S."/>
            <person name="Morin E."/>
            <person name="Drula E."/>
            <person name="Courty P.E."/>
            <person name="Chicoki N."/>
            <person name="Fauchery L."/>
            <person name="Kohler A."/>
            <person name="Kuo A."/>
            <person name="Labutti K."/>
            <person name="Pangilinan J."/>
            <person name="Lipzen A."/>
            <person name="Riley R."/>
            <person name="Andreopoulos W."/>
            <person name="He G."/>
            <person name="Johnson J."/>
            <person name="Barry K.W."/>
            <person name="Grigoriev I.V."/>
            <person name="Nagy L."/>
            <person name="Hibbett D."/>
            <person name="Henrissat B."/>
            <person name="Matheny P.B."/>
            <person name="Labbe J."/>
            <person name="Martin F."/>
        </authorList>
    </citation>
    <scope>NUCLEOTIDE SEQUENCE</scope>
    <source>
        <strain evidence="1">EC-137</strain>
    </source>
</reference>
<dbReference type="EMBL" id="MU273836">
    <property type="protein sequence ID" value="KAI0027803.1"/>
    <property type="molecule type" value="Genomic_DNA"/>
</dbReference>
<comment type="caution">
    <text evidence="1">The sequence shown here is derived from an EMBL/GenBank/DDBJ whole genome shotgun (WGS) entry which is preliminary data.</text>
</comment>
<gene>
    <name evidence="1" type="ORF">K488DRAFT_60397</name>
</gene>
<name>A0ACB8Q7V1_9AGAM</name>
<organism evidence="1 2">
    <name type="scientific">Vararia minispora EC-137</name>
    <dbReference type="NCBI Taxonomy" id="1314806"/>
    <lineage>
        <taxon>Eukaryota</taxon>
        <taxon>Fungi</taxon>
        <taxon>Dikarya</taxon>
        <taxon>Basidiomycota</taxon>
        <taxon>Agaricomycotina</taxon>
        <taxon>Agaricomycetes</taxon>
        <taxon>Russulales</taxon>
        <taxon>Lachnocladiaceae</taxon>
        <taxon>Vararia</taxon>
    </lineage>
</organism>
<keyword evidence="2" id="KW-1185">Reference proteome</keyword>
<accession>A0ACB8Q7V1</accession>
<evidence type="ECO:0000313" key="2">
    <source>
        <dbReference type="Proteomes" id="UP000814128"/>
    </source>
</evidence>
<proteinExistence type="predicted"/>
<dbReference type="Proteomes" id="UP000814128">
    <property type="component" value="Unassembled WGS sequence"/>
</dbReference>
<protein>
    <submittedName>
        <fullName evidence="1">Lipase</fullName>
    </submittedName>
</protein>
<evidence type="ECO:0000313" key="1">
    <source>
        <dbReference type="EMBL" id="KAI0027803.1"/>
    </source>
</evidence>